<keyword evidence="1" id="KW-1133">Transmembrane helix</keyword>
<dbReference type="InterPro" id="IPR032092">
    <property type="entry name" value="PilW"/>
</dbReference>
<protein>
    <submittedName>
        <fullName evidence="2">Type IV pillus assembly protein</fullName>
    </submittedName>
</protein>
<dbReference type="KEGG" id="pter:C2L65_12635"/>
<sequence>MRRDGVFPVKSLALFTRVSSRRADFGHTLLEMTIAIALGLFVTAGAVSLYRSQRIAFAQAVDAAQIHDAGMTALTLIGEQLQMAGFVPADMPRTFPARPGLFGCSGGRPIGADDSLTCESLATHSDGVAVRYVADNVSTWPSIAGLATDCLGQGVAKTDADAPGVSVVNRFYAKTSGSTGEPELYCEGTGKANSSQPLVEGVERVRLRYWLAGASSAMDAAQLLPAQWANVVAVDVCVLVRGAPQALQSRYVDCDGVSALSADARVRRAFWRRVAIRNNEGSAA</sequence>
<organism evidence="2 3">
    <name type="scientific">Paraburkholderia terrae</name>
    <dbReference type="NCBI Taxonomy" id="311230"/>
    <lineage>
        <taxon>Bacteria</taxon>
        <taxon>Pseudomonadati</taxon>
        <taxon>Pseudomonadota</taxon>
        <taxon>Betaproteobacteria</taxon>
        <taxon>Burkholderiales</taxon>
        <taxon>Burkholderiaceae</taxon>
        <taxon>Paraburkholderia</taxon>
    </lineage>
</organism>
<dbReference type="EMBL" id="CP026111">
    <property type="protein sequence ID" value="AUT60357.1"/>
    <property type="molecule type" value="Genomic_DNA"/>
</dbReference>
<gene>
    <name evidence="2" type="ORF">C2L65_12635</name>
</gene>
<proteinExistence type="predicted"/>
<dbReference type="Pfam" id="PF16074">
    <property type="entry name" value="PilW"/>
    <property type="match status" value="1"/>
</dbReference>
<accession>A0A2I8EL80</accession>
<feature type="transmembrane region" description="Helical" evidence="1">
    <location>
        <begin position="29"/>
        <end position="50"/>
    </location>
</feature>
<dbReference type="Proteomes" id="UP000243502">
    <property type="component" value="Chromosome 1"/>
</dbReference>
<evidence type="ECO:0000313" key="3">
    <source>
        <dbReference type="Proteomes" id="UP000243502"/>
    </source>
</evidence>
<name>A0A2I8EL80_9BURK</name>
<dbReference type="OrthoDB" id="8891327at2"/>
<dbReference type="GO" id="GO:0043683">
    <property type="term" value="P:type IV pilus assembly"/>
    <property type="evidence" value="ECO:0007669"/>
    <property type="project" value="InterPro"/>
</dbReference>
<keyword evidence="1" id="KW-0812">Transmembrane</keyword>
<reference evidence="2 3" key="1">
    <citation type="submission" date="2018-01" db="EMBL/GenBank/DDBJ databases">
        <title>Species boundaries and ecological features among Paraburkholderia terrae DSMZ17804T, P. hospita DSMZ17164T and P. caribensis DSMZ13236T.</title>
        <authorList>
            <person name="Pratama A.A."/>
        </authorList>
    </citation>
    <scope>NUCLEOTIDE SEQUENCE [LARGE SCALE GENOMIC DNA]</scope>
    <source>
        <strain evidence="2 3">DSM 17804</strain>
    </source>
</reference>
<evidence type="ECO:0000313" key="2">
    <source>
        <dbReference type="EMBL" id="AUT60357.1"/>
    </source>
</evidence>
<dbReference type="AlphaFoldDB" id="A0A2I8EL80"/>
<evidence type="ECO:0000256" key="1">
    <source>
        <dbReference type="SAM" id="Phobius"/>
    </source>
</evidence>
<keyword evidence="1" id="KW-0472">Membrane</keyword>